<reference evidence="1" key="1">
    <citation type="submission" date="2023-11" db="EMBL/GenBank/DDBJ databases">
        <title>Characterization of a newly isolated phage infecting non-aureus staphylococci isolated from bovine mastitis.</title>
        <authorList>
            <person name="Wanecka A."/>
            <person name="Marynowska M."/>
            <person name="Wesolowski W."/>
            <person name="Bloch S."/>
            <person name="Nejman-Falenczyk B."/>
            <person name="Neumann J."/>
            <person name="Krol J."/>
            <person name="Florek M."/>
            <person name="Ulanicki K."/>
            <person name="Napierala A."/>
            <person name="Twardon J."/>
            <person name="Wolska B."/>
            <person name="Porebska J."/>
            <person name="Ziubrzycka A."/>
            <person name="Czeretowicz I."/>
            <person name="Benisz M."/>
        </authorList>
    </citation>
    <scope>NUCLEOTIDE SEQUENCE</scope>
</reference>
<protein>
    <submittedName>
        <fullName evidence="1">Uncharacterized protein</fullName>
    </submittedName>
</protein>
<organism evidence="1">
    <name type="scientific">Staphylococcus phage 184DA</name>
    <dbReference type="NCBI Taxonomy" id="3110532"/>
    <lineage>
        <taxon>Viruses</taxon>
        <taxon>Duplodnaviria</taxon>
        <taxon>Heunggongvirae</taxon>
        <taxon>Uroviricota</taxon>
        <taxon>Caudoviricetes</taxon>
    </lineage>
</organism>
<gene>
    <name evidence="1" type="ORF">184DA_165</name>
</gene>
<name>A0AAU6MXR8_9CAUD</name>
<sequence>MIGYIGLTRLKEIYDQNNGTSFSSTFVSTDYNQEGNKQFYFDE</sequence>
<accession>A0AAU6MXR8</accession>
<evidence type="ECO:0000313" key="1">
    <source>
        <dbReference type="EMBL" id="WVX90771.1"/>
    </source>
</evidence>
<proteinExistence type="predicted"/>
<dbReference type="EMBL" id="OR885926">
    <property type="protein sequence ID" value="WVX90771.1"/>
    <property type="molecule type" value="Genomic_DNA"/>
</dbReference>